<protein>
    <recommendedName>
        <fullName evidence="1">JmjC domain-containing protein</fullName>
    </recommendedName>
</protein>
<feature type="domain" description="JmjC" evidence="1">
    <location>
        <begin position="165"/>
        <end position="200"/>
    </location>
</feature>
<accession>A0A0M0K7S2</accession>
<name>A0A0M0K7S2_9EUKA</name>
<evidence type="ECO:0000313" key="3">
    <source>
        <dbReference type="Proteomes" id="UP000037460"/>
    </source>
</evidence>
<dbReference type="SUPFAM" id="SSF51197">
    <property type="entry name" value="Clavaminate synthase-like"/>
    <property type="match status" value="1"/>
</dbReference>
<keyword evidence="3" id="KW-1185">Reference proteome</keyword>
<evidence type="ECO:0000259" key="1">
    <source>
        <dbReference type="Pfam" id="PF08007"/>
    </source>
</evidence>
<dbReference type="Pfam" id="PF08007">
    <property type="entry name" value="JmjC_2"/>
    <property type="match status" value="1"/>
</dbReference>
<dbReference type="AlphaFoldDB" id="A0A0M0K7S2"/>
<sequence length="235" mass="25892">MGVFVTRKRLASRAARRACPAIGSSEGARCPLLAQLCHPLTPALFLRRHWRQKALAVHGGRGRIDALVREQLHKLSVRRLLRESPSEEVHVWFARGLAGGGGARGANQSIKTADREAALACHRAGGSLYFRAPEELSELLVTALSQQVGLSFGALYADGAPRSEVETFVSRAGHVTEWHFDFMENFTLQLSGEKRWRLKPSAVRVPVRGCTPQWGHGTHAVRTAAEQQAKVHARR</sequence>
<proteinExistence type="predicted"/>
<dbReference type="OrthoDB" id="47172at2759"/>
<organism evidence="2 3">
    <name type="scientific">Chrysochromulina tobinii</name>
    <dbReference type="NCBI Taxonomy" id="1460289"/>
    <lineage>
        <taxon>Eukaryota</taxon>
        <taxon>Haptista</taxon>
        <taxon>Haptophyta</taxon>
        <taxon>Prymnesiophyceae</taxon>
        <taxon>Prymnesiales</taxon>
        <taxon>Chrysochromulinaceae</taxon>
        <taxon>Chrysochromulina</taxon>
    </lineage>
</organism>
<dbReference type="Proteomes" id="UP000037460">
    <property type="component" value="Unassembled WGS sequence"/>
</dbReference>
<comment type="caution">
    <text evidence="2">The sequence shown here is derived from an EMBL/GenBank/DDBJ whole genome shotgun (WGS) entry which is preliminary data.</text>
</comment>
<reference evidence="3" key="1">
    <citation type="journal article" date="2015" name="PLoS Genet.">
        <title>Genome Sequence and Transcriptome Analyses of Chrysochromulina tobin: Metabolic Tools for Enhanced Algal Fitness in the Prominent Order Prymnesiales (Haptophyceae).</title>
        <authorList>
            <person name="Hovde B.T."/>
            <person name="Deodato C.R."/>
            <person name="Hunsperger H.M."/>
            <person name="Ryken S.A."/>
            <person name="Yost W."/>
            <person name="Jha R.K."/>
            <person name="Patterson J."/>
            <person name="Monnat R.J. Jr."/>
            <person name="Barlow S.B."/>
            <person name="Starkenburg S.R."/>
            <person name="Cattolico R.A."/>
        </authorList>
    </citation>
    <scope>NUCLEOTIDE SEQUENCE</scope>
    <source>
        <strain evidence="3">CCMP291</strain>
    </source>
</reference>
<dbReference type="EMBL" id="JWZX01001069">
    <property type="protein sequence ID" value="KOO34854.1"/>
    <property type="molecule type" value="Genomic_DNA"/>
</dbReference>
<gene>
    <name evidence="2" type="ORF">Ctob_015850</name>
</gene>
<evidence type="ECO:0000313" key="2">
    <source>
        <dbReference type="EMBL" id="KOO34854.1"/>
    </source>
</evidence>
<dbReference type="Gene3D" id="2.60.120.650">
    <property type="entry name" value="Cupin"/>
    <property type="match status" value="1"/>
</dbReference>
<dbReference type="InterPro" id="IPR003347">
    <property type="entry name" value="JmjC_dom"/>
</dbReference>